<dbReference type="EMBL" id="CP142149">
    <property type="protein sequence ID" value="WSE31910.1"/>
    <property type="molecule type" value="Genomic_DNA"/>
</dbReference>
<accession>A0ABZ1IBW0</accession>
<sequence>MGRIVTQVGAVGSLYWWLLVGGSAATLLGFVVSTACYRAACRRRSRGLETSSLMVGFVGVAGMVAALWGALKIVSDAPAGPPAAPAEFLLLGAAALAAGALLAGMIALERTARVPAELMSIVPVNPVPVVPILLAVVAAAALAVLALLGAFGVLHLSVVITVAWVFVGAGILVVAALVVIALVFTVAAIFGA</sequence>
<gene>
    <name evidence="2" type="ORF">VSH64_07280</name>
</gene>
<feature type="transmembrane region" description="Helical" evidence="1">
    <location>
        <begin position="83"/>
        <end position="108"/>
    </location>
</feature>
<dbReference type="RefSeq" id="WP_326834718.1">
    <property type="nucleotide sequence ID" value="NZ_CP142149.1"/>
</dbReference>
<protein>
    <submittedName>
        <fullName evidence="2">Uncharacterized protein</fullName>
    </submittedName>
</protein>
<feature type="transmembrane region" description="Helical" evidence="1">
    <location>
        <begin position="162"/>
        <end position="190"/>
    </location>
</feature>
<organism evidence="2 3">
    <name type="scientific">Amycolatopsis rhabdoformis</name>
    <dbReference type="NCBI Taxonomy" id="1448059"/>
    <lineage>
        <taxon>Bacteria</taxon>
        <taxon>Bacillati</taxon>
        <taxon>Actinomycetota</taxon>
        <taxon>Actinomycetes</taxon>
        <taxon>Pseudonocardiales</taxon>
        <taxon>Pseudonocardiaceae</taxon>
        <taxon>Amycolatopsis</taxon>
    </lineage>
</organism>
<keyword evidence="1" id="KW-0472">Membrane</keyword>
<feature type="transmembrane region" description="Helical" evidence="1">
    <location>
        <begin position="52"/>
        <end position="71"/>
    </location>
</feature>
<dbReference type="Proteomes" id="UP001330812">
    <property type="component" value="Chromosome"/>
</dbReference>
<evidence type="ECO:0000313" key="3">
    <source>
        <dbReference type="Proteomes" id="UP001330812"/>
    </source>
</evidence>
<evidence type="ECO:0000313" key="2">
    <source>
        <dbReference type="EMBL" id="WSE31910.1"/>
    </source>
</evidence>
<feature type="transmembrane region" description="Helical" evidence="1">
    <location>
        <begin position="15"/>
        <end position="40"/>
    </location>
</feature>
<keyword evidence="3" id="KW-1185">Reference proteome</keyword>
<evidence type="ECO:0000256" key="1">
    <source>
        <dbReference type="SAM" id="Phobius"/>
    </source>
</evidence>
<name>A0ABZ1IBW0_9PSEU</name>
<proteinExistence type="predicted"/>
<reference evidence="2 3" key="1">
    <citation type="journal article" date="2015" name="Int. J. Syst. Evol. Microbiol.">
        <title>Amycolatopsis rhabdoformis sp. nov., an actinomycete isolated from a tropical forest soil.</title>
        <authorList>
            <person name="Souza W.R."/>
            <person name="Silva R.E."/>
            <person name="Goodfellow M."/>
            <person name="Busarakam K."/>
            <person name="Figueiro F.S."/>
            <person name="Ferreira D."/>
            <person name="Rodrigues-Filho E."/>
            <person name="Moraes L.A.B."/>
            <person name="Zucchi T.D."/>
        </authorList>
    </citation>
    <scope>NUCLEOTIDE SEQUENCE [LARGE SCALE GENOMIC DNA]</scope>
    <source>
        <strain evidence="2 3">NCIMB 14900</strain>
    </source>
</reference>
<feature type="transmembrane region" description="Helical" evidence="1">
    <location>
        <begin position="129"/>
        <end position="156"/>
    </location>
</feature>
<keyword evidence="1" id="KW-1133">Transmembrane helix</keyword>
<keyword evidence="1" id="KW-0812">Transmembrane</keyword>